<dbReference type="Pfam" id="PF05193">
    <property type="entry name" value="Peptidase_M16_C"/>
    <property type="match status" value="1"/>
</dbReference>
<dbReference type="InterPro" id="IPR007863">
    <property type="entry name" value="Peptidase_M16_C"/>
</dbReference>
<dbReference type="GO" id="GO:0046872">
    <property type="term" value="F:metal ion binding"/>
    <property type="evidence" value="ECO:0007669"/>
    <property type="project" value="InterPro"/>
</dbReference>
<feature type="domain" description="Peptidase M16 N-terminal" evidence="2">
    <location>
        <begin position="52"/>
        <end position="182"/>
    </location>
</feature>
<dbReference type="Proteomes" id="UP000005824">
    <property type="component" value="Unassembled WGS sequence"/>
</dbReference>
<dbReference type="eggNOG" id="COG0612">
    <property type="taxonomic scope" value="Bacteria"/>
</dbReference>
<evidence type="ECO:0000256" key="1">
    <source>
        <dbReference type="SAM" id="SignalP"/>
    </source>
</evidence>
<sequence length="471" mass="51429" precursor="true">MKTKTLLPLLLAGLTIPAFADIDRTKKPEPDPAPAASFPDYRTETLPNGLKVFVIHDDRKPTVTFRLIIRSGSIADGSKMGAASFTASLLNRGTEHRDAATFALETDSLGVKVEAASGPDSISVAASGLTKYTDKILDLFSDAVLHPAFADPQFARVQKQTLSSLEAEKQQPSSLAEKLAGKVVYGSFPYGNYLTPEDVTALKRDDLVAFHHAQFLPNNASLAVVGDVKADDILPLIQKAFGSWQKGEVPELKLPELPKIKGLTIHLVDRPGSVQSNIIVLSDAPPRNNPDLPELNVVNATLGGGFSGRLFQNLREKHGWTYGSMSAFDYKKLAGDFEATAETRNEVTGPAVAEILKEIERIRTEPAKEEEIALQRQYNVGNYLLSLENTSRTAQRVQDIDLYGLPADFYKTYAKRMSVVTPAQVEELAKKYLTASDVAIVVVGEAKEIKPELEKVGKVIVYDQELKPVTK</sequence>
<dbReference type="STRING" id="497964.CfE428DRAFT_2268"/>
<feature type="signal peptide" evidence="1">
    <location>
        <begin position="1"/>
        <end position="20"/>
    </location>
</feature>
<evidence type="ECO:0000313" key="4">
    <source>
        <dbReference type="EMBL" id="EDY20344.1"/>
    </source>
</evidence>
<evidence type="ECO:0000259" key="2">
    <source>
        <dbReference type="Pfam" id="PF00675"/>
    </source>
</evidence>
<protein>
    <submittedName>
        <fullName evidence="4">Peptidase M16 domain protein</fullName>
    </submittedName>
</protein>
<dbReference type="SUPFAM" id="SSF63411">
    <property type="entry name" value="LuxS/MPP-like metallohydrolase"/>
    <property type="match status" value="2"/>
</dbReference>
<dbReference type="InterPro" id="IPR050361">
    <property type="entry name" value="MPP/UQCRC_Complex"/>
</dbReference>
<dbReference type="RefSeq" id="WP_006979593.1">
    <property type="nucleotide sequence ID" value="NZ_ABVL01000005.1"/>
</dbReference>
<dbReference type="PANTHER" id="PTHR11851:SF224">
    <property type="entry name" value="PROCESSING PROTEASE"/>
    <property type="match status" value="1"/>
</dbReference>
<dbReference type="AlphaFoldDB" id="B4D030"/>
<gene>
    <name evidence="4" type="ORF">CfE428DRAFT_2268</name>
</gene>
<dbReference type="Gene3D" id="3.30.830.10">
    <property type="entry name" value="Metalloenzyme, LuxS/M16 peptidase-like"/>
    <property type="match status" value="2"/>
</dbReference>
<organism evidence="4 5">
    <name type="scientific">Chthoniobacter flavus Ellin428</name>
    <dbReference type="NCBI Taxonomy" id="497964"/>
    <lineage>
        <taxon>Bacteria</taxon>
        <taxon>Pseudomonadati</taxon>
        <taxon>Verrucomicrobiota</taxon>
        <taxon>Spartobacteria</taxon>
        <taxon>Chthoniobacterales</taxon>
        <taxon>Chthoniobacteraceae</taxon>
        <taxon>Chthoniobacter</taxon>
    </lineage>
</organism>
<feature type="domain" description="Peptidase M16 C-terminal" evidence="3">
    <location>
        <begin position="202"/>
        <end position="376"/>
    </location>
</feature>
<dbReference type="InterPro" id="IPR011249">
    <property type="entry name" value="Metalloenz_LuxS/M16"/>
</dbReference>
<name>B4D030_9BACT</name>
<evidence type="ECO:0000313" key="5">
    <source>
        <dbReference type="Proteomes" id="UP000005824"/>
    </source>
</evidence>
<proteinExistence type="predicted"/>
<dbReference type="EMBL" id="ABVL01000005">
    <property type="protein sequence ID" value="EDY20344.1"/>
    <property type="molecule type" value="Genomic_DNA"/>
</dbReference>
<keyword evidence="1" id="KW-0732">Signal</keyword>
<dbReference type="InParanoid" id="B4D030"/>
<dbReference type="PANTHER" id="PTHR11851">
    <property type="entry name" value="METALLOPROTEASE"/>
    <property type="match status" value="1"/>
</dbReference>
<evidence type="ECO:0000259" key="3">
    <source>
        <dbReference type="Pfam" id="PF05193"/>
    </source>
</evidence>
<accession>B4D030</accession>
<feature type="chain" id="PRO_5002802554" evidence="1">
    <location>
        <begin position="21"/>
        <end position="471"/>
    </location>
</feature>
<dbReference type="Pfam" id="PF00675">
    <property type="entry name" value="Peptidase_M16"/>
    <property type="match status" value="1"/>
</dbReference>
<comment type="caution">
    <text evidence="4">The sequence shown here is derived from an EMBL/GenBank/DDBJ whole genome shotgun (WGS) entry which is preliminary data.</text>
</comment>
<dbReference type="InterPro" id="IPR011765">
    <property type="entry name" value="Pept_M16_N"/>
</dbReference>
<reference evidence="4 5" key="1">
    <citation type="journal article" date="2011" name="J. Bacteriol.">
        <title>Genome sequence of Chthoniobacter flavus Ellin428, an aerobic heterotrophic soil bacterium.</title>
        <authorList>
            <person name="Kant R."/>
            <person name="van Passel M.W."/>
            <person name="Palva A."/>
            <person name="Lucas S."/>
            <person name="Lapidus A."/>
            <person name="Glavina Del Rio T."/>
            <person name="Dalin E."/>
            <person name="Tice H."/>
            <person name="Bruce D."/>
            <person name="Goodwin L."/>
            <person name="Pitluck S."/>
            <person name="Larimer F.W."/>
            <person name="Land M.L."/>
            <person name="Hauser L."/>
            <person name="Sangwan P."/>
            <person name="de Vos W.M."/>
            <person name="Janssen P.H."/>
            <person name="Smidt H."/>
        </authorList>
    </citation>
    <scope>NUCLEOTIDE SEQUENCE [LARGE SCALE GENOMIC DNA]</scope>
    <source>
        <strain evidence="4 5">Ellin428</strain>
    </source>
</reference>
<keyword evidence="5" id="KW-1185">Reference proteome</keyword>